<accession>A0A382IP98</accession>
<reference evidence="1" key="1">
    <citation type="submission" date="2018-05" db="EMBL/GenBank/DDBJ databases">
        <authorList>
            <person name="Lanie J.A."/>
            <person name="Ng W.-L."/>
            <person name="Kazmierczak K.M."/>
            <person name="Andrzejewski T.M."/>
            <person name="Davidsen T.M."/>
            <person name="Wayne K.J."/>
            <person name="Tettelin H."/>
            <person name="Glass J.I."/>
            <person name="Rusch D."/>
            <person name="Podicherti R."/>
            <person name="Tsui H.-C.T."/>
            <person name="Winkler M.E."/>
        </authorList>
    </citation>
    <scope>NUCLEOTIDE SEQUENCE</scope>
</reference>
<dbReference type="Pfam" id="PF09839">
    <property type="entry name" value="DUF2066"/>
    <property type="match status" value="1"/>
</dbReference>
<organism evidence="1">
    <name type="scientific">marine metagenome</name>
    <dbReference type="NCBI Taxonomy" id="408172"/>
    <lineage>
        <taxon>unclassified sequences</taxon>
        <taxon>metagenomes</taxon>
        <taxon>ecological metagenomes</taxon>
    </lineage>
</organism>
<name>A0A382IP98_9ZZZZ</name>
<dbReference type="InterPro" id="IPR018642">
    <property type="entry name" value="DUF2066"/>
</dbReference>
<sequence>MKSGILYLIYFLALISQPVHAVKVSGLYQATISVSDESVSKRRIALKQALGKVLVKVTGDRNIKKSMSASLLFERSERFVQQYRYHQATNKWGQKKATSELWVQFDENALNEALKTYGVTIWGKERPSILVWIVHQK</sequence>
<gene>
    <name evidence="1" type="ORF">METZ01_LOCUS253345</name>
</gene>
<proteinExistence type="predicted"/>
<feature type="non-terminal residue" evidence="1">
    <location>
        <position position="137"/>
    </location>
</feature>
<protein>
    <recommendedName>
        <fullName evidence="2">DUF2066 domain-containing protein</fullName>
    </recommendedName>
</protein>
<evidence type="ECO:0000313" key="1">
    <source>
        <dbReference type="EMBL" id="SVC00491.1"/>
    </source>
</evidence>
<dbReference type="AlphaFoldDB" id="A0A382IP98"/>
<evidence type="ECO:0008006" key="2">
    <source>
        <dbReference type="Google" id="ProtNLM"/>
    </source>
</evidence>
<dbReference type="EMBL" id="UINC01068125">
    <property type="protein sequence ID" value="SVC00491.1"/>
    <property type="molecule type" value="Genomic_DNA"/>
</dbReference>